<evidence type="ECO:0000256" key="1">
    <source>
        <dbReference type="SAM" id="SignalP"/>
    </source>
</evidence>
<keyword evidence="4" id="KW-1185">Reference proteome</keyword>
<organism evidence="3 4">
    <name type="scientific">Pichia californica</name>
    <dbReference type="NCBI Taxonomy" id="460514"/>
    <lineage>
        <taxon>Eukaryota</taxon>
        <taxon>Fungi</taxon>
        <taxon>Dikarya</taxon>
        <taxon>Ascomycota</taxon>
        <taxon>Saccharomycotina</taxon>
        <taxon>Pichiomycetes</taxon>
        <taxon>Pichiales</taxon>
        <taxon>Pichiaceae</taxon>
        <taxon>Pichia</taxon>
    </lineage>
</organism>
<evidence type="ECO:0000313" key="4">
    <source>
        <dbReference type="Proteomes" id="UP000697127"/>
    </source>
</evidence>
<dbReference type="InterPro" id="IPR018871">
    <property type="entry name" value="GLEYA_adhesin_domain"/>
</dbReference>
<dbReference type="Proteomes" id="UP000697127">
    <property type="component" value="Unassembled WGS sequence"/>
</dbReference>
<feature type="chain" id="PRO_5040387239" description="PA14 domain-containing protein" evidence="1">
    <location>
        <begin position="18"/>
        <end position="658"/>
    </location>
</feature>
<feature type="domain" description="PA14" evidence="2">
    <location>
        <begin position="50"/>
        <end position="222"/>
    </location>
</feature>
<keyword evidence="1" id="KW-0732">Signal</keyword>
<dbReference type="EMBL" id="PUHW01000134">
    <property type="protein sequence ID" value="KAG0688653.1"/>
    <property type="molecule type" value="Genomic_DNA"/>
</dbReference>
<accession>A0A9P7BGT0</accession>
<proteinExistence type="predicted"/>
<dbReference type="InterPro" id="IPR037524">
    <property type="entry name" value="PA14/GLEYA"/>
</dbReference>
<protein>
    <recommendedName>
        <fullName evidence="2">PA14 domain-containing protein</fullName>
    </recommendedName>
</protein>
<name>A0A9P7BGT0_9ASCO</name>
<evidence type="ECO:0000259" key="2">
    <source>
        <dbReference type="PROSITE" id="PS51820"/>
    </source>
</evidence>
<sequence length="658" mass="71247">MVLLVSFLLAFAAVVSSDDLTADQTGSGCQLATEFLNIRAGFDVTAYEYSQNSAYTAAYDSNFFDHSYSLQSIVDVASGLSFVDYGFFSNYIFSEQFYDGDGPITFQATGYFVPPETGIYGFSMSFQVGGAMLWVGTNNAFDCCHPGKIPKNSLYSSDDSNNGYLLFETDITSYNFEAFVYMEEGLYYPLRLVSSSYDSNTYFSFSYTTPSQEYFETDWSSFIVSVNDFEDGLCIGQNSSFPSTTILNVKTDLLSTSTSHYEHLISLSTETELLSVVSVDYPVPSSTILTTTSYSGVAYSTISYGFSIDSTTTTPIAYSYYYAALPSSASHTYEYTGTSSGTSSLIYVSNVDGVSITVTDVAVLVPEGDTVVTWTETTPATSYITTTALNSDDAPQLTTVTYDYVLISATNSYAYTGTFSGTTTLTYTSTVEGVSTTVTDVAVLVPEGDTVVTWTATTPATSYITTTALNSDDAPQLTTVTYDYVLISATNSYAYTGTFSGTTTLTYTSTVEGVSTTVTDVAVLVPEGDTVVTWTETTPATSYITTTALNSDDVPQLTTVTYKYDLMNATHSYAYNGVFVISSTLIYSATNRNGTYLTTDVAVLYPEGYTVVTWNRNSSLTSYLTTTALINNVPVLTTIDYRFVPSPSSSMKLKSSSL</sequence>
<dbReference type="OrthoDB" id="3996163at2759"/>
<feature type="signal peptide" evidence="1">
    <location>
        <begin position="1"/>
        <end position="17"/>
    </location>
</feature>
<dbReference type="Gene3D" id="2.60.120.1560">
    <property type="match status" value="1"/>
</dbReference>
<feature type="non-terminal residue" evidence="3">
    <location>
        <position position="658"/>
    </location>
</feature>
<dbReference type="PROSITE" id="PS51820">
    <property type="entry name" value="PA14"/>
    <property type="match status" value="1"/>
</dbReference>
<gene>
    <name evidence="3" type="ORF">C6P40_000716</name>
</gene>
<dbReference type="AlphaFoldDB" id="A0A9P7BGT0"/>
<evidence type="ECO:0000313" key="3">
    <source>
        <dbReference type="EMBL" id="KAG0688653.1"/>
    </source>
</evidence>
<comment type="caution">
    <text evidence="3">The sequence shown here is derived from an EMBL/GenBank/DDBJ whole genome shotgun (WGS) entry which is preliminary data.</text>
</comment>
<dbReference type="Pfam" id="PF10528">
    <property type="entry name" value="GLEYA"/>
    <property type="match status" value="1"/>
</dbReference>
<reference evidence="3" key="1">
    <citation type="submission" date="2020-11" db="EMBL/GenBank/DDBJ databases">
        <title>Kefir isolates.</title>
        <authorList>
            <person name="Marcisauskas S."/>
            <person name="Kim Y."/>
            <person name="Blasche S."/>
        </authorList>
    </citation>
    <scope>NUCLEOTIDE SEQUENCE</scope>
    <source>
        <strain evidence="3">Olga-1</strain>
    </source>
</reference>